<dbReference type="OrthoDB" id="5516498at2"/>
<evidence type="ECO:0000313" key="1">
    <source>
        <dbReference type="EMBL" id="AWV88578.1"/>
    </source>
</evidence>
<accession>A0A2Z4FIR5</accession>
<dbReference type="EMBL" id="CP030032">
    <property type="protein sequence ID" value="AWV88578.1"/>
    <property type="molecule type" value="Genomic_DNA"/>
</dbReference>
<dbReference type="AlphaFoldDB" id="A0A2Z4FIR5"/>
<dbReference type="Proteomes" id="UP000249799">
    <property type="component" value="Chromosome"/>
</dbReference>
<sequence>MSKSKGEKPVSKRQKKKIVEAGLRELKNKPGWDIEAFRSRSPQEALRDFEQDFRGNRVFAKSEQCGDCLEVREQLGDDTALCDVHLAAAMGFDG</sequence>
<keyword evidence="2" id="KW-1185">Reference proteome</keyword>
<proteinExistence type="predicted"/>
<dbReference type="RefSeq" id="WP_111332451.1">
    <property type="nucleotide sequence ID" value="NZ_CP030032.1"/>
</dbReference>
<gene>
    <name evidence="1" type="ORF">DN745_04190</name>
</gene>
<protein>
    <submittedName>
        <fullName evidence="1">Uncharacterized protein</fullName>
    </submittedName>
</protein>
<dbReference type="KEGG" id="bsed:DN745_04190"/>
<organism evidence="1 2">
    <name type="scientific">Bradymonas sediminis</name>
    <dbReference type="NCBI Taxonomy" id="1548548"/>
    <lineage>
        <taxon>Bacteria</taxon>
        <taxon>Deltaproteobacteria</taxon>
        <taxon>Bradymonadales</taxon>
        <taxon>Bradymonadaceae</taxon>
        <taxon>Bradymonas</taxon>
    </lineage>
</organism>
<reference evidence="1 2" key="1">
    <citation type="submission" date="2018-06" db="EMBL/GenBank/DDBJ databases">
        <title>Lujinxingia sediminis gen. nov. sp. nov., a new facultative anaerobic member of the class Deltaproteobacteria, and proposal of Lujinxingaceae fam. nov.</title>
        <authorList>
            <person name="Guo L.-Y."/>
            <person name="Li C.-M."/>
            <person name="Wang S."/>
            <person name="Du Z.-J."/>
        </authorList>
    </citation>
    <scope>NUCLEOTIDE SEQUENCE [LARGE SCALE GENOMIC DNA]</scope>
    <source>
        <strain evidence="1 2">FA350</strain>
    </source>
</reference>
<evidence type="ECO:0000313" key="2">
    <source>
        <dbReference type="Proteomes" id="UP000249799"/>
    </source>
</evidence>
<name>A0A2Z4FIR5_9DELT</name>